<feature type="compositionally biased region" description="Pro residues" evidence="1">
    <location>
        <begin position="532"/>
        <end position="547"/>
    </location>
</feature>
<accession>A0ABR4LWH0</accession>
<feature type="compositionally biased region" description="Pro residues" evidence="1">
    <location>
        <begin position="596"/>
        <end position="611"/>
    </location>
</feature>
<feature type="region of interest" description="Disordered" evidence="1">
    <location>
        <begin position="81"/>
        <end position="178"/>
    </location>
</feature>
<feature type="compositionally biased region" description="Low complexity" evidence="1">
    <location>
        <begin position="363"/>
        <end position="385"/>
    </location>
</feature>
<feature type="transmembrane region" description="Helical" evidence="2">
    <location>
        <begin position="551"/>
        <end position="570"/>
    </location>
</feature>
<feature type="compositionally biased region" description="Polar residues" evidence="1">
    <location>
        <begin position="327"/>
        <end position="362"/>
    </location>
</feature>
<dbReference type="RefSeq" id="XP_070887493.1">
    <property type="nucleotide sequence ID" value="XM_071032677.1"/>
</dbReference>
<sequence length="822" mass="89253">MTATLNGMFSSAPDTPSPVYPDRLIRPLPKRPLRSRLSSEAADSILYPPAPPATQLLYGASATNGDIVNESKVYVQQSVGRELSPDRDHHISYENGVDLDSGDEDGPVVVRRSAGFRRSSLSPMTSGVHHPKLPSSGKEQPIKPSPAGPDGYDAFENTNNKKKRKIPTPGNMGSHHSSLSPEFATMGLANSAQNPSAPSVEGGHVSTFYGTGSPASPIGNGISGSGRGRLGRQGRRSSVHGHGGWSQGRNSGRWDGPLSSPGPNGESAARNQGIISAAIANAAASTLSSSPYRASIQGSMLEKQTTPTKTQFTFTCKSDSSKGMAMQAQSLYSPQHRSPVTHSSTAHNSRFSTQGTQTSPTASSQPNHHTSSQQQQQSYQPAAPAELATTERKKKRSPGSIYALAARQRKIQQQYANLHHPPSLEDIWICEFCEYESIFGHPPVALIRQYEIKDRKERKRLAEKKRLLEKAKMKGRKHKKATKNAAKHATAQHAAYDHSYDRASADRSSLPGGGPHDDEYLEPEHDNEAPAAVPPPTPAGTFKPPHPPGSAAKKLLLMWFVLFKIFRFGYSETKKYKAKKQQQQQQEAAYGAPQFQQPPHPNPYFYNPPPGDTSRAAGGPAPGYGPDSYNMDPLPAQTPPASATLSKRAKAKDLAALLLALAQFAFGLAVIGLYSQDINAARDNGDSAPSRWVYAVVTGFLSMSSAFCYLLLGWWWKKRSKPAFSARQGLFLPLFVWEGVLIILWLVVFGIFGEMYIGVYHVGGKDGGENKVTRMRRAVWVDLACLVFWAVSAVWKGLRWWKAKGRSDAGEGDGLGPEKEMA</sequence>
<dbReference type="GeneID" id="98147749"/>
<feature type="compositionally biased region" description="Polar residues" evidence="1">
    <location>
        <begin position="1"/>
        <end position="14"/>
    </location>
</feature>
<protein>
    <submittedName>
        <fullName evidence="3">Uncharacterized protein</fullName>
    </submittedName>
</protein>
<feature type="region of interest" description="Disordered" evidence="1">
    <location>
        <begin position="325"/>
        <end position="398"/>
    </location>
</feature>
<dbReference type="Proteomes" id="UP001610432">
    <property type="component" value="Unassembled WGS sequence"/>
</dbReference>
<feature type="compositionally biased region" description="Low complexity" evidence="1">
    <location>
        <begin position="581"/>
        <end position="595"/>
    </location>
</feature>
<feature type="transmembrane region" description="Helical" evidence="2">
    <location>
        <begin position="778"/>
        <end position="798"/>
    </location>
</feature>
<feature type="compositionally biased region" description="Basic and acidic residues" evidence="1">
    <location>
        <begin position="83"/>
        <end position="92"/>
    </location>
</feature>
<feature type="region of interest" description="Disordered" evidence="1">
    <location>
        <begin position="212"/>
        <end position="269"/>
    </location>
</feature>
<feature type="transmembrane region" description="Helical" evidence="2">
    <location>
        <begin position="654"/>
        <end position="674"/>
    </location>
</feature>
<feature type="compositionally biased region" description="Basic residues" evidence="1">
    <location>
        <begin position="229"/>
        <end position="239"/>
    </location>
</feature>
<feature type="region of interest" description="Disordered" evidence="1">
    <location>
        <begin position="577"/>
        <end position="641"/>
    </location>
</feature>
<keyword evidence="4" id="KW-1185">Reference proteome</keyword>
<reference evidence="3 4" key="1">
    <citation type="submission" date="2024-07" db="EMBL/GenBank/DDBJ databases">
        <title>Section-level genome sequencing and comparative genomics of Aspergillus sections Usti and Cavernicolus.</title>
        <authorList>
            <consortium name="Lawrence Berkeley National Laboratory"/>
            <person name="Nybo J.L."/>
            <person name="Vesth T.C."/>
            <person name="Theobald S."/>
            <person name="Frisvad J.C."/>
            <person name="Larsen T.O."/>
            <person name="Kjaerboelling I."/>
            <person name="Rothschild-Mancinelli K."/>
            <person name="Lyhne E.K."/>
            <person name="Kogle M.E."/>
            <person name="Barry K."/>
            <person name="Clum A."/>
            <person name="Na H."/>
            <person name="Ledsgaard L."/>
            <person name="Lin J."/>
            <person name="Lipzen A."/>
            <person name="Kuo A."/>
            <person name="Riley R."/>
            <person name="Mondo S."/>
            <person name="Labutti K."/>
            <person name="Haridas S."/>
            <person name="Pangalinan J."/>
            <person name="Salamov A.A."/>
            <person name="Simmons B.A."/>
            <person name="Magnuson J.K."/>
            <person name="Chen J."/>
            <person name="Drula E."/>
            <person name="Henrissat B."/>
            <person name="Wiebenga A."/>
            <person name="Lubbers R.J."/>
            <person name="Gomes A.C."/>
            <person name="Macurrencykelacurrency M.R."/>
            <person name="Stajich J."/>
            <person name="Grigoriev I.V."/>
            <person name="Mortensen U.H."/>
            <person name="De Vries R.P."/>
            <person name="Baker S.E."/>
            <person name="Andersen M.R."/>
        </authorList>
    </citation>
    <scope>NUCLEOTIDE SEQUENCE [LARGE SCALE GENOMIC DNA]</scope>
    <source>
        <strain evidence="3 4">CBS 449.75</strain>
    </source>
</reference>
<keyword evidence="2" id="KW-1133">Transmembrane helix</keyword>
<feature type="transmembrane region" description="Helical" evidence="2">
    <location>
        <begin position="735"/>
        <end position="758"/>
    </location>
</feature>
<feature type="compositionally biased region" description="Basic residues" evidence="1">
    <location>
        <begin position="473"/>
        <end position="486"/>
    </location>
</feature>
<evidence type="ECO:0000313" key="4">
    <source>
        <dbReference type="Proteomes" id="UP001610432"/>
    </source>
</evidence>
<organism evidence="3 4">
    <name type="scientific">Aspergillus lucknowensis</name>
    <dbReference type="NCBI Taxonomy" id="176173"/>
    <lineage>
        <taxon>Eukaryota</taxon>
        <taxon>Fungi</taxon>
        <taxon>Dikarya</taxon>
        <taxon>Ascomycota</taxon>
        <taxon>Pezizomycotina</taxon>
        <taxon>Eurotiomycetes</taxon>
        <taxon>Eurotiomycetidae</taxon>
        <taxon>Eurotiales</taxon>
        <taxon>Aspergillaceae</taxon>
        <taxon>Aspergillus</taxon>
        <taxon>Aspergillus subgen. Nidulantes</taxon>
    </lineage>
</organism>
<proteinExistence type="predicted"/>
<keyword evidence="2" id="KW-0472">Membrane</keyword>
<evidence type="ECO:0000256" key="1">
    <source>
        <dbReference type="SAM" id="MobiDB-lite"/>
    </source>
</evidence>
<evidence type="ECO:0000313" key="3">
    <source>
        <dbReference type="EMBL" id="KAL2868514.1"/>
    </source>
</evidence>
<keyword evidence="2" id="KW-0812">Transmembrane</keyword>
<feature type="region of interest" description="Disordered" evidence="1">
    <location>
        <begin position="472"/>
        <end position="547"/>
    </location>
</feature>
<comment type="caution">
    <text evidence="3">The sequence shown here is derived from an EMBL/GenBank/DDBJ whole genome shotgun (WGS) entry which is preliminary data.</text>
</comment>
<evidence type="ECO:0000256" key="2">
    <source>
        <dbReference type="SAM" id="Phobius"/>
    </source>
</evidence>
<feature type="region of interest" description="Disordered" evidence="1">
    <location>
        <begin position="1"/>
        <end position="50"/>
    </location>
</feature>
<name>A0ABR4LWH0_9EURO</name>
<feature type="compositionally biased region" description="Basic and acidic residues" evidence="1">
    <location>
        <begin position="515"/>
        <end position="528"/>
    </location>
</feature>
<gene>
    <name evidence="3" type="ORF">BJX67DRAFT_379896</name>
</gene>
<feature type="compositionally biased region" description="Basic and acidic residues" evidence="1">
    <location>
        <begin position="495"/>
        <end position="505"/>
    </location>
</feature>
<feature type="transmembrane region" description="Helical" evidence="2">
    <location>
        <begin position="694"/>
        <end position="715"/>
    </location>
</feature>
<dbReference type="EMBL" id="JBFXLQ010000013">
    <property type="protein sequence ID" value="KAL2868514.1"/>
    <property type="molecule type" value="Genomic_DNA"/>
</dbReference>
<dbReference type="PANTHER" id="PTHR42083:SF1">
    <property type="entry name" value="MARVEL DOMAIN-CONTAINING PROTEIN"/>
    <property type="match status" value="1"/>
</dbReference>
<dbReference type="PANTHER" id="PTHR42083">
    <property type="entry name" value="MARVEL DOMAIN-CONTAINING PROTEIN"/>
    <property type="match status" value="1"/>
</dbReference>